<dbReference type="Pfam" id="PF20466">
    <property type="entry name" value="MmeI_TRD"/>
    <property type="match status" value="1"/>
</dbReference>
<feature type="domain" description="Type II methyltransferase M.TaqI-like" evidence="7">
    <location>
        <begin position="576"/>
        <end position="854"/>
    </location>
</feature>
<name>A0AAQ2NAU1_BACFG</name>
<accession>A0AAQ2NAU1</accession>
<sequence length="1322" mass="152520">MNNTSVNIQGNIISSEIIEKIRSEEQGYYQRPSYFDTDHSLREEIGNAWINAKALWNIFKSKKERVKDEDSGTTETRKSWMEPFLAELNFTATKALVYQHAESGKRFDISHRDDELDGFPIHLVSFKQSLDKATVNGKSSPHALVQEYLNKVEHTYALVSNGIFLRLLRDSSRIVRISYYEFNLEKMMEEDLFSDFAILYRTLHSSRFKQKNDFPDGCIFETYHLQSLESGSRLRSSLSSAVINALVGYPNGIVSAKNQNFKKQTGLANGFIQNPHNLELREQIASGRIAADTFYAELLRLIYRFLFLIVTEERDLVYPETRDEEVLRKKQIYYRYYSIERLRKLAGKLLYADNSKDDLWEGMKSTFMLFENKYYGEKLGIQALSSGIFATDALRTLMTLRLDNCTLIDTIAGLCFFVNNQTGQTVRVNYSDLDVEEFGSVYEGLLEYSPAFNLKNETPHFQLKEGKFRSDSGSHYTPEELCKPLIQYSLEYILEERLLQSKIDKTIPLHRIIGQERETAIRALLGIKVCDVACGSGHLLLSAARRIALEVARLYTGEEQPNPVAMRQAMRIVIKNCIYGVDKNPLAVELCKVALWLEAHNPGEPLNFLDHHIKCGDSIVGLGHKDELMNGIPDEAFKVLPEDDKEIAKLYRTENKKGAGLIQQIGLFENKVGDSLEELIKQFDSLNQMQENTPEQVAEKERQYRMLMNKSAMQRLRTLADMQVAQFFVPKTDENKNKLVTNKDYFEYLRGGQIPMQLASGIIEVFTKYQFFHWFLEFPEVFTQGGFDCIIGNPPFLGGQKLSGAFGNSFLKFVKYAYKPAGAVDLVTYFFRRIFNILRPNGFQSLVSTNTISQGSAREGGLDVICSKEGVINHAVRSMRWPGDAAVEISLVTIHKGEWSKDIVLDKKKVERITPYLDDSEVLGNPYPLKQNAGKSFQGSIVLGKGFVLTPEEAEVLITKDPRNKDVLFPYLNGEDLNNDPEQKPSRWVINFFDWTEEKARTYPDCFEIVERLVKPERQRWKLDENGNEIVGTYALRKPLPQKWWIYGEKRPALYETISKVDQVMAIALTSKTVAIGLLASTWIYSHSLGVFAYDQFLYFSYLQSTLHNIWAWFNGSSMKSDLRYTPSVCFETFPFPQSTSHEEINIIEEAGREYFYFREKLMSDVKIGLTKLYNQFHNSQLTIISIEDENLQDKIFEKKYGKESIWLKKHLTNRSCNFSYNNIVERIHKLRTLHIQMDNYILGIYGWNDIKLEHNFYEVSYLPESDRIRFTVHPAVREEILNRLLKLNHQLHKMEISNPYSTQKESTKGNKDNVSKDKMLF</sequence>
<reference evidence="10" key="2">
    <citation type="submission" date="2022-08" db="EMBL/GenBank/DDBJ databases">
        <title>Genome Sequencing of Bacteroides fragilis Group Isolates with Nanopore Technology.</title>
        <authorList>
            <person name="Tisza M.J."/>
            <person name="Smith D."/>
            <person name="Dekker J.P."/>
        </authorList>
    </citation>
    <scope>NUCLEOTIDE SEQUENCE</scope>
    <source>
        <strain evidence="10">BFG-70</strain>
    </source>
</reference>
<evidence type="ECO:0000256" key="6">
    <source>
        <dbReference type="SAM" id="MobiDB-lite"/>
    </source>
</evidence>
<dbReference type="InterPro" id="IPR050953">
    <property type="entry name" value="N4_N6_ade-DNA_methylase"/>
</dbReference>
<evidence type="ECO:0000313" key="11">
    <source>
        <dbReference type="Proteomes" id="UP000319026"/>
    </source>
</evidence>
<feature type="domain" description="MmeI-like target recognition" evidence="8">
    <location>
        <begin position="944"/>
        <end position="1138"/>
    </location>
</feature>
<dbReference type="Proteomes" id="UP001060330">
    <property type="component" value="Chromosome"/>
</dbReference>
<evidence type="ECO:0000256" key="1">
    <source>
        <dbReference type="ARBA" id="ARBA00011900"/>
    </source>
</evidence>
<keyword evidence="3" id="KW-0808">Transferase</keyword>
<evidence type="ECO:0000256" key="4">
    <source>
        <dbReference type="ARBA" id="ARBA00022691"/>
    </source>
</evidence>
<proteinExistence type="predicted"/>
<dbReference type="PROSITE" id="PS00018">
    <property type="entry name" value="EF_HAND_1"/>
    <property type="match status" value="1"/>
</dbReference>
<feature type="region of interest" description="Disordered" evidence="6">
    <location>
        <begin position="1298"/>
        <end position="1322"/>
    </location>
</feature>
<comment type="catalytic activity">
    <reaction evidence="5">
        <text>a 2'-deoxyadenosine in DNA + S-adenosyl-L-methionine = an N(6)-methyl-2'-deoxyadenosine in DNA + S-adenosyl-L-homocysteine + H(+)</text>
        <dbReference type="Rhea" id="RHEA:15197"/>
        <dbReference type="Rhea" id="RHEA-COMP:12418"/>
        <dbReference type="Rhea" id="RHEA-COMP:12419"/>
        <dbReference type="ChEBI" id="CHEBI:15378"/>
        <dbReference type="ChEBI" id="CHEBI:57856"/>
        <dbReference type="ChEBI" id="CHEBI:59789"/>
        <dbReference type="ChEBI" id="CHEBI:90615"/>
        <dbReference type="ChEBI" id="CHEBI:90616"/>
        <dbReference type="EC" id="2.1.1.72"/>
    </reaction>
</comment>
<evidence type="ECO:0000313" key="10">
    <source>
        <dbReference type="EMBL" id="UVR54912.1"/>
    </source>
</evidence>
<dbReference type="REBASE" id="653515">
    <property type="entry name" value="Bfr70ORF14315P"/>
</dbReference>
<evidence type="ECO:0000259" key="7">
    <source>
        <dbReference type="Pfam" id="PF07669"/>
    </source>
</evidence>
<dbReference type="InterPro" id="IPR018247">
    <property type="entry name" value="EF_Hand_1_Ca_BS"/>
</dbReference>
<gene>
    <name evidence="9" type="ORF">FSA03_13170</name>
    <name evidence="10" type="ORF">NXX45_14315</name>
</gene>
<dbReference type="InterPro" id="IPR029063">
    <property type="entry name" value="SAM-dependent_MTases_sf"/>
</dbReference>
<dbReference type="PANTHER" id="PTHR33841:SF1">
    <property type="entry name" value="DNA METHYLTRANSFERASE A"/>
    <property type="match status" value="1"/>
</dbReference>
<dbReference type="RefSeq" id="WP_146332309.1">
    <property type="nucleotide sequence ID" value="NZ_JBCOCS010000004.1"/>
</dbReference>
<dbReference type="InterPro" id="IPR002052">
    <property type="entry name" value="DNA_methylase_N6_adenine_CS"/>
</dbReference>
<dbReference type="GO" id="GO:0009007">
    <property type="term" value="F:site-specific DNA-methyltransferase (adenine-specific) activity"/>
    <property type="evidence" value="ECO:0007669"/>
    <property type="project" value="UniProtKB-EC"/>
</dbReference>
<keyword evidence="4" id="KW-0949">S-adenosyl-L-methionine</keyword>
<dbReference type="Gene3D" id="3.40.50.150">
    <property type="entry name" value="Vaccinia Virus protein VP39"/>
    <property type="match status" value="2"/>
</dbReference>
<reference evidence="9 11" key="1">
    <citation type="submission" date="2019-07" db="EMBL/GenBank/DDBJ databases">
        <title>Genome Sequencing of Bacteroides fragilis.</title>
        <authorList>
            <person name="Pinto K.M."/>
            <person name="Ruoff K.L."/>
            <person name="Price C.E."/>
            <person name="Valls R.A."/>
            <person name="O'Toole G.A."/>
        </authorList>
    </citation>
    <scope>NUCLEOTIDE SEQUENCE [LARGE SCALE GENOMIC DNA]</scope>
    <source>
        <strain evidence="9 11">AD135F_3B</strain>
    </source>
</reference>
<dbReference type="Proteomes" id="UP000319026">
    <property type="component" value="Unassembled WGS sequence"/>
</dbReference>
<feature type="compositionally biased region" description="Basic and acidic residues" evidence="6">
    <location>
        <begin position="1306"/>
        <end position="1322"/>
    </location>
</feature>
<dbReference type="InterPro" id="IPR046820">
    <property type="entry name" value="MmeI_TRD"/>
</dbReference>
<organism evidence="10 12">
    <name type="scientific">Bacteroides fragilis</name>
    <dbReference type="NCBI Taxonomy" id="817"/>
    <lineage>
        <taxon>Bacteria</taxon>
        <taxon>Pseudomonadati</taxon>
        <taxon>Bacteroidota</taxon>
        <taxon>Bacteroidia</taxon>
        <taxon>Bacteroidales</taxon>
        <taxon>Bacteroidaceae</taxon>
        <taxon>Bacteroides</taxon>
    </lineage>
</organism>
<evidence type="ECO:0000313" key="9">
    <source>
        <dbReference type="EMBL" id="TWV48357.1"/>
    </source>
</evidence>
<keyword evidence="10" id="KW-0255">Endonuclease</keyword>
<keyword evidence="2" id="KW-0489">Methyltransferase</keyword>
<dbReference type="PROSITE" id="PS00092">
    <property type="entry name" value="N6_MTASE"/>
    <property type="match status" value="1"/>
</dbReference>
<keyword evidence="10" id="KW-0540">Nuclease</keyword>
<dbReference type="EMBL" id="CP103216">
    <property type="protein sequence ID" value="UVR54912.1"/>
    <property type="molecule type" value="Genomic_DNA"/>
</dbReference>
<evidence type="ECO:0000256" key="3">
    <source>
        <dbReference type="ARBA" id="ARBA00022679"/>
    </source>
</evidence>
<dbReference type="GO" id="GO:0003676">
    <property type="term" value="F:nucleic acid binding"/>
    <property type="evidence" value="ECO:0007669"/>
    <property type="project" value="InterPro"/>
</dbReference>
<dbReference type="GO" id="GO:0004519">
    <property type="term" value="F:endonuclease activity"/>
    <property type="evidence" value="ECO:0007669"/>
    <property type="project" value="UniProtKB-KW"/>
</dbReference>
<dbReference type="EC" id="2.1.1.72" evidence="1"/>
<evidence type="ECO:0000259" key="8">
    <source>
        <dbReference type="Pfam" id="PF20466"/>
    </source>
</evidence>
<evidence type="ECO:0000256" key="2">
    <source>
        <dbReference type="ARBA" id="ARBA00022603"/>
    </source>
</evidence>
<evidence type="ECO:0000313" key="12">
    <source>
        <dbReference type="Proteomes" id="UP001060330"/>
    </source>
</evidence>
<evidence type="ECO:0000256" key="5">
    <source>
        <dbReference type="ARBA" id="ARBA00047942"/>
    </source>
</evidence>
<dbReference type="PANTHER" id="PTHR33841">
    <property type="entry name" value="DNA METHYLTRANSFERASE YEEA-RELATED"/>
    <property type="match status" value="1"/>
</dbReference>
<dbReference type="SUPFAM" id="SSF53335">
    <property type="entry name" value="S-adenosyl-L-methionine-dependent methyltransferases"/>
    <property type="match status" value="1"/>
</dbReference>
<dbReference type="GO" id="GO:0032259">
    <property type="term" value="P:methylation"/>
    <property type="evidence" value="ECO:0007669"/>
    <property type="project" value="UniProtKB-KW"/>
</dbReference>
<dbReference type="Pfam" id="PF07669">
    <property type="entry name" value="Eco57I"/>
    <property type="match status" value="1"/>
</dbReference>
<dbReference type="EMBL" id="VOHT01000005">
    <property type="protein sequence ID" value="TWV48357.1"/>
    <property type="molecule type" value="Genomic_DNA"/>
</dbReference>
<dbReference type="InterPro" id="IPR011639">
    <property type="entry name" value="MethylTrfase_TaqI-like_dom"/>
</dbReference>
<dbReference type="PRINTS" id="PR00507">
    <property type="entry name" value="N12N6MTFRASE"/>
</dbReference>
<keyword evidence="10" id="KW-0378">Hydrolase</keyword>
<dbReference type="GO" id="GO:0006304">
    <property type="term" value="P:DNA modification"/>
    <property type="evidence" value="ECO:0007669"/>
    <property type="project" value="InterPro"/>
</dbReference>
<protein>
    <recommendedName>
        <fullName evidence="1">site-specific DNA-methyltransferase (adenine-specific)</fullName>
        <ecNumber evidence="1">2.1.1.72</ecNumber>
    </recommendedName>
</protein>